<evidence type="ECO:0000313" key="3">
    <source>
        <dbReference type="EMBL" id="MBC3759915.1"/>
    </source>
</evidence>
<dbReference type="InterPro" id="IPR011043">
    <property type="entry name" value="Gal_Oxase/kelch_b-propeller"/>
</dbReference>
<sequence length="486" mass="51873">MKNLLFLLLVPFISFSQIQIGDDIDGESMNDYSGCSVSLSSDGSVVAIGAYLNAGKAIGAGHVRVFKNINNVWTQLGGDIDGEKKTDFSGWSLSLSSDGNVVAISSITNDGANGEDSGQVRVFKNINNIWTQIGGGIDGENEDDQFGYSISISSDGSIVAIGTPYNDDNGGTSGHVRVFKNIDNVWTQIGSDIDGEAEADYSGSSISLSSDGDVLAIGAHRNDGNGRSSGHVRVFRNIDNVWTQIGSDINGEEHGDTFGFSVSLSSDGSIIAVGAPTNDGTAEKAGHVRVFRNINNVWTQIGNDIDGESMNDESGSKVSISADGSIVAIAAPNNHNDSGLYAGHVRIFKNENDVWTQIGENIDGEFQQDYSGYSLSISSDASVVAIGAVSNDIAGHVRLYDLSAVLSTQSFEKDYFSYYPNPVKDILNIQLNKGLELKQVNIYNLQSQYLYSVKTSKIDVSKLASGLYFIEVETNQGKSAKKIIIN</sequence>
<dbReference type="Proteomes" id="UP000656244">
    <property type="component" value="Unassembled WGS sequence"/>
</dbReference>
<dbReference type="NCBIfam" id="TIGR04183">
    <property type="entry name" value="Por_Secre_tail"/>
    <property type="match status" value="1"/>
</dbReference>
<dbReference type="EMBL" id="JACNMF010000006">
    <property type="protein sequence ID" value="MBC3759915.1"/>
    <property type="molecule type" value="Genomic_DNA"/>
</dbReference>
<dbReference type="RefSeq" id="WP_186563881.1">
    <property type="nucleotide sequence ID" value="NZ_JACNMF010000006.1"/>
</dbReference>
<evidence type="ECO:0000259" key="2">
    <source>
        <dbReference type="Pfam" id="PF18962"/>
    </source>
</evidence>
<name>A0A923HIH2_9FLAO</name>
<reference evidence="3" key="1">
    <citation type="submission" date="2020-08" db="EMBL/GenBank/DDBJ databases">
        <title>Hyunsoonleella sp. strain SJ7 genome sequencing and assembly.</title>
        <authorList>
            <person name="Kim I."/>
        </authorList>
    </citation>
    <scope>NUCLEOTIDE SEQUENCE</scope>
    <source>
        <strain evidence="3">SJ7</strain>
    </source>
</reference>
<accession>A0A923HIH2</accession>
<dbReference type="Pfam" id="PF14312">
    <property type="entry name" value="FG-GAP_2"/>
    <property type="match status" value="2"/>
</dbReference>
<keyword evidence="4" id="KW-1185">Reference proteome</keyword>
<proteinExistence type="predicted"/>
<dbReference type="InterPro" id="IPR013519">
    <property type="entry name" value="Int_alpha_beta-p"/>
</dbReference>
<gene>
    <name evidence="3" type="ORF">H7U19_15995</name>
</gene>
<dbReference type="InterPro" id="IPR037293">
    <property type="entry name" value="Gal_Oxidase_central_sf"/>
</dbReference>
<dbReference type="AlphaFoldDB" id="A0A923HIH2"/>
<dbReference type="InterPro" id="IPR013517">
    <property type="entry name" value="FG-GAP"/>
</dbReference>
<organism evidence="3 4">
    <name type="scientific">Hyunsoonleella aquatilis</name>
    <dbReference type="NCBI Taxonomy" id="2762758"/>
    <lineage>
        <taxon>Bacteria</taxon>
        <taxon>Pseudomonadati</taxon>
        <taxon>Bacteroidota</taxon>
        <taxon>Flavobacteriia</taxon>
        <taxon>Flavobacteriales</taxon>
        <taxon>Flavobacteriaceae</taxon>
    </lineage>
</organism>
<dbReference type="PANTHER" id="PTHR36220:SF1">
    <property type="entry name" value="GAMMA TUBULIN COMPLEX COMPONENT C-TERMINAL DOMAIN-CONTAINING PROTEIN"/>
    <property type="match status" value="1"/>
</dbReference>
<feature type="domain" description="Secretion system C-terminal sorting" evidence="2">
    <location>
        <begin position="419"/>
        <end position="485"/>
    </location>
</feature>
<dbReference type="Pfam" id="PF18962">
    <property type="entry name" value="Por_Secre_tail"/>
    <property type="match status" value="1"/>
</dbReference>
<dbReference type="PROSITE" id="PS51470">
    <property type="entry name" value="FG_GAP"/>
    <property type="match status" value="1"/>
</dbReference>
<dbReference type="SUPFAM" id="SSF50965">
    <property type="entry name" value="Galactose oxidase, central domain"/>
    <property type="match status" value="2"/>
</dbReference>
<protein>
    <submittedName>
        <fullName evidence="3">T9SS type A sorting domain-containing protein</fullName>
    </submittedName>
</protein>
<evidence type="ECO:0000313" key="4">
    <source>
        <dbReference type="Proteomes" id="UP000656244"/>
    </source>
</evidence>
<comment type="caution">
    <text evidence="3">The sequence shown here is derived from an EMBL/GenBank/DDBJ whole genome shotgun (WGS) entry which is preliminary data.</text>
</comment>
<keyword evidence="1" id="KW-0732">Signal</keyword>
<evidence type="ECO:0000256" key="1">
    <source>
        <dbReference type="ARBA" id="ARBA00022729"/>
    </source>
</evidence>
<dbReference type="InterPro" id="IPR026444">
    <property type="entry name" value="Secre_tail"/>
</dbReference>
<dbReference type="Gene3D" id="2.130.10.80">
    <property type="entry name" value="Galactose oxidase/kelch, beta-propeller"/>
    <property type="match status" value="1"/>
</dbReference>
<dbReference type="PANTHER" id="PTHR36220">
    <property type="entry name" value="UNNAMED PRODUCT"/>
    <property type="match status" value="1"/>
</dbReference>